<organism evidence="7">
    <name type="scientific">hydrothermal vent metagenome</name>
    <dbReference type="NCBI Taxonomy" id="652676"/>
    <lineage>
        <taxon>unclassified sequences</taxon>
        <taxon>metagenomes</taxon>
        <taxon>ecological metagenomes</taxon>
    </lineage>
</organism>
<keyword evidence="5" id="KW-0560">Oxidoreductase</keyword>
<dbReference type="EMBL" id="UOEK01000535">
    <property type="protein sequence ID" value="VAW09214.1"/>
    <property type="molecule type" value="Genomic_DNA"/>
</dbReference>
<evidence type="ECO:0000259" key="6">
    <source>
        <dbReference type="Pfam" id="PF05199"/>
    </source>
</evidence>
<proteinExistence type="inferred from homology"/>
<keyword evidence="3" id="KW-0285">Flavoprotein</keyword>
<sequence length="451" mass="48996">PIDPADFEARPWVADSGWPFSADTLAPYFDRAHEVCQVDSPSYELDEVASLVPQLYQPPFVGDDVRAVMWTHSPPTKFGSVYRSELEDAQNTTVHLGATVINLDGTDPKHVPSVTVRTDRTTYVVKANTFILTLGGLETPRLLLTSTDAVGSGYGNQNDVVGRYFMEHPHLLCGTVRVDQSGQSRSIVATLDKGLGGIRARMALQRPAGDVKFALALSPELQRKHRLLNGSVHYTVVHHARTESSAIKSLRLVVGNLRSPVRMFRQVRDGAIPGGLGTHVRNILRGVPEVTKVLVNNVLRKPRGIGIFAQAEQSPNPESRVLIDADSVDRYGVPTLVLDWRLRDQDRDSIRKTQELVSEHLVSAGVGPIEPADWLSSDGWGPDLGGGHHHMGTARMGVDPATSVVDANCRIHGSENVYVGDSSVLPTSGFANPGLTTVAVAIRLAHHLMSL</sequence>
<evidence type="ECO:0000256" key="5">
    <source>
        <dbReference type="ARBA" id="ARBA00023002"/>
    </source>
</evidence>
<dbReference type="InterPro" id="IPR007867">
    <property type="entry name" value="GMC_OxRtase_C"/>
</dbReference>
<dbReference type="SUPFAM" id="SSF51905">
    <property type="entry name" value="FAD/NAD(P)-binding domain"/>
    <property type="match status" value="1"/>
</dbReference>
<evidence type="ECO:0000256" key="1">
    <source>
        <dbReference type="ARBA" id="ARBA00001974"/>
    </source>
</evidence>
<name>A0A3B0TKQ9_9ZZZZ</name>
<dbReference type="PANTHER" id="PTHR42784:SF1">
    <property type="entry name" value="PYRANOSE 2-OXIDASE"/>
    <property type="match status" value="1"/>
</dbReference>
<dbReference type="GO" id="GO:0016614">
    <property type="term" value="F:oxidoreductase activity, acting on CH-OH group of donors"/>
    <property type="evidence" value="ECO:0007669"/>
    <property type="project" value="InterPro"/>
</dbReference>
<gene>
    <name evidence="7" type="ORF">MNBD_ACTINO02-3076</name>
</gene>
<feature type="non-terminal residue" evidence="7">
    <location>
        <position position="1"/>
    </location>
</feature>
<evidence type="ECO:0000313" key="7">
    <source>
        <dbReference type="EMBL" id="VAW09214.1"/>
    </source>
</evidence>
<evidence type="ECO:0000256" key="2">
    <source>
        <dbReference type="ARBA" id="ARBA00010790"/>
    </source>
</evidence>
<feature type="domain" description="Glucose-methanol-choline oxidoreductase C-terminal" evidence="6">
    <location>
        <begin position="317"/>
        <end position="441"/>
    </location>
</feature>
<dbReference type="AlphaFoldDB" id="A0A3B0TKQ9"/>
<evidence type="ECO:0000256" key="4">
    <source>
        <dbReference type="ARBA" id="ARBA00022827"/>
    </source>
</evidence>
<comment type="similarity">
    <text evidence="2">Belongs to the GMC oxidoreductase family.</text>
</comment>
<dbReference type="SUPFAM" id="SSF54373">
    <property type="entry name" value="FAD-linked reductases, C-terminal domain"/>
    <property type="match status" value="1"/>
</dbReference>
<accession>A0A3B0TKQ9</accession>
<dbReference type="Gene3D" id="3.50.50.60">
    <property type="entry name" value="FAD/NAD(P)-binding domain"/>
    <property type="match status" value="2"/>
</dbReference>
<protein>
    <submittedName>
        <fullName evidence="7">Glucose-methanol-choline (GMC) oxidoreductase:NAD binding site</fullName>
    </submittedName>
</protein>
<dbReference type="Pfam" id="PF05199">
    <property type="entry name" value="GMC_oxred_C"/>
    <property type="match status" value="1"/>
</dbReference>
<dbReference type="InterPro" id="IPR051473">
    <property type="entry name" value="P2Ox-like"/>
</dbReference>
<dbReference type="InterPro" id="IPR036188">
    <property type="entry name" value="FAD/NAD-bd_sf"/>
</dbReference>
<dbReference type="PANTHER" id="PTHR42784">
    <property type="entry name" value="PYRANOSE 2-OXIDASE"/>
    <property type="match status" value="1"/>
</dbReference>
<evidence type="ECO:0000256" key="3">
    <source>
        <dbReference type="ARBA" id="ARBA00022630"/>
    </source>
</evidence>
<reference evidence="7" key="1">
    <citation type="submission" date="2018-06" db="EMBL/GenBank/DDBJ databases">
        <authorList>
            <person name="Zhirakovskaya E."/>
        </authorList>
    </citation>
    <scope>NUCLEOTIDE SEQUENCE</scope>
</reference>
<keyword evidence="4" id="KW-0274">FAD</keyword>
<comment type="cofactor">
    <cofactor evidence="1">
        <name>FAD</name>
        <dbReference type="ChEBI" id="CHEBI:57692"/>
    </cofactor>
</comment>